<dbReference type="Pfam" id="PF12095">
    <property type="entry name" value="CRR7"/>
    <property type="match status" value="1"/>
</dbReference>
<evidence type="ECO:0000313" key="11">
    <source>
        <dbReference type="Proteomes" id="UP001054889"/>
    </source>
</evidence>
<comment type="catalytic activity">
    <reaction evidence="7">
        <text>a sn-glycero-3-phosphodiester + H2O = an alcohol + sn-glycerol 3-phosphate + H(+)</text>
        <dbReference type="Rhea" id="RHEA:12969"/>
        <dbReference type="ChEBI" id="CHEBI:15377"/>
        <dbReference type="ChEBI" id="CHEBI:15378"/>
        <dbReference type="ChEBI" id="CHEBI:30879"/>
        <dbReference type="ChEBI" id="CHEBI:57597"/>
        <dbReference type="ChEBI" id="CHEBI:83408"/>
        <dbReference type="EC" id="3.1.4.46"/>
    </reaction>
</comment>
<reference evidence="10" key="1">
    <citation type="journal article" date="2018" name="DNA Res.">
        <title>Multiple hybrid de novo genome assembly of finger millet, an orphan allotetraploid crop.</title>
        <authorList>
            <person name="Hatakeyama M."/>
            <person name="Aluri S."/>
            <person name="Balachadran M.T."/>
            <person name="Sivarajan S.R."/>
            <person name="Patrignani A."/>
            <person name="Gruter S."/>
            <person name="Poveda L."/>
            <person name="Shimizu-Inatsugi R."/>
            <person name="Baeten J."/>
            <person name="Francoijs K.J."/>
            <person name="Nataraja K.N."/>
            <person name="Reddy Y.A.N."/>
            <person name="Phadnis S."/>
            <person name="Ravikumar R.L."/>
            <person name="Schlapbach R."/>
            <person name="Sreeman S.M."/>
            <person name="Shimizu K.K."/>
        </authorList>
    </citation>
    <scope>NUCLEOTIDE SEQUENCE</scope>
</reference>
<evidence type="ECO:0000256" key="7">
    <source>
        <dbReference type="ARBA" id="ARBA00047512"/>
    </source>
</evidence>
<evidence type="ECO:0000256" key="5">
    <source>
        <dbReference type="ARBA" id="ARBA00022801"/>
    </source>
</evidence>
<evidence type="ECO:0000259" key="9">
    <source>
        <dbReference type="PROSITE" id="PS51704"/>
    </source>
</evidence>
<feature type="chain" id="PRO_5043887525" description="glycerophosphodiester phosphodiesterase" evidence="8">
    <location>
        <begin position="22"/>
        <end position="524"/>
    </location>
</feature>
<dbReference type="SUPFAM" id="SSF51695">
    <property type="entry name" value="PLC-like phosphodiesterases"/>
    <property type="match status" value="1"/>
</dbReference>
<evidence type="ECO:0000256" key="8">
    <source>
        <dbReference type="SAM" id="SignalP"/>
    </source>
</evidence>
<dbReference type="PROSITE" id="PS51704">
    <property type="entry name" value="GP_PDE"/>
    <property type="match status" value="1"/>
</dbReference>
<organism evidence="10 11">
    <name type="scientific">Eleusine coracana subsp. coracana</name>
    <dbReference type="NCBI Taxonomy" id="191504"/>
    <lineage>
        <taxon>Eukaryota</taxon>
        <taxon>Viridiplantae</taxon>
        <taxon>Streptophyta</taxon>
        <taxon>Embryophyta</taxon>
        <taxon>Tracheophyta</taxon>
        <taxon>Spermatophyta</taxon>
        <taxon>Magnoliopsida</taxon>
        <taxon>Liliopsida</taxon>
        <taxon>Poales</taxon>
        <taxon>Poaceae</taxon>
        <taxon>PACMAD clade</taxon>
        <taxon>Chloridoideae</taxon>
        <taxon>Cynodonteae</taxon>
        <taxon>Eleusininae</taxon>
        <taxon>Eleusine</taxon>
    </lineage>
</organism>
<gene>
    <name evidence="10" type="primary">gb04664</name>
    <name evidence="10" type="ORF">PR202_gb04664</name>
</gene>
<keyword evidence="3 8" id="KW-0732">Signal</keyword>
<reference evidence="10" key="2">
    <citation type="submission" date="2021-12" db="EMBL/GenBank/DDBJ databases">
        <title>Resequencing data analysis of finger millet.</title>
        <authorList>
            <person name="Hatakeyama M."/>
            <person name="Aluri S."/>
            <person name="Balachadran M.T."/>
            <person name="Sivarajan S.R."/>
            <person name="Poveda L."/>
            <person name="Shimizu-Inatsugi R."/>
            <person name="Schlapbach R."/>
            <person name="Sreeman S.M."/>
            <person name="Shimizu K.K."/>
        </authorList>
    </citation>
    <scope>NUCLEOTIDE SEQUENCE</scope>
</reference>
<name>A0AAV5E4P9_ELECO</name>
<dbReference type="InterPro" id="IPR030395">
    <property type="entry name" value="GP_PDE_dom"/>
</dbReference>
<accession>A0AAV5E4P9</accession>
<keyword evidence="11" id="KW-1185">Reference proteome</keyword>
<evidence type="ECO:0000256" key="4">
    <source>
        <dbReference type="ARBA" id="ARBA00022798"/>
    </source>
</evidence>
<keyword evidence="4" id="KW-0319">Glycerol metabolism</keyword>
<dbReference type="FunFam" id="3.90.940.40:FF:000001">
    <property type="entry name" value="Protein CHLORORESPIRATORY REDUCTION 7 chloroplastic"/>
    <property type="match status" value="1"/>
</dbReference>
<dbReference type="InterPro" id="IPR021954">
    <property type="entry name" value="CRR7"/>
</dbReference>
<dbReference type="EMBL" id="BQKI01000073">
    <property type="protein sequence ID" value="GJN17585.1"/>
    <property type="molecule type" value="Genomic_DNA"/>
</dbReference>
<proteinExistence type="inferred from homology"/>
<evidence type="ECO:0000313" key="10">
    <source>
        <dbReference type="EMBL" id="GJN17585.1"/>
    </source>
</evidence>
<dbReference type="PANTHER" id="PTHR43620">
    <property type="entry name" value="GLYCEROPHOSPHORYL DIESTER PHOSPHODIESTERASE"/>
    <property type="match status" value="1"/>
</dbReference>
<dbReference type="GO" id="GO:0006629">
    <property type="term" value="P:lipid metabolic process"/>
    <property type="evidence" value="ECO:0007669"/>
    <property type="project" value="InterPro"/>
</dbReference>
<dbReference type="InterPro" id="IPR017946">
    <property type="entry name" value="PLC-like_Pdiesterase_TIM-brl"/>
</dbReference>
<keyword evidence="6" id="KW-0325">Glycoprotein</keyword>
<dbReference type="Proteomes" id="UP001054889">
    <property type="component" value="Unassembled WGS sequence"/>
</dbReference>
<evidence type="ECO:0000256" key="3">
    <source>
        <dbReference type="ARBA" id="ARBA00022729"/>
    </source>
</evidence>
<dbReference type="AlphaFoldDB" id="A0AAV5E4P9"/>
<dbReference type="Gene3D" id="3.20.20.190">
    <property type="entry name" value="Phosphatidylinositol (PI) phosphodiesterase"/>
    <property type="match status" value="1"/>
</dbReference>
<comment type="similarity">
    <text evidence="1">Belongs to the glycerophosphoryl diester phosphodiesterase family.</text>
</comment>
<evidence type="ECO:0000256" key="2">
    <source>
        <dbReference type="ARBA" id="ARBA00012247"/>
    </source>
</evidence>
<dbReference type="InterPro" id="IPR038150">
    <property type="entry name" value="CRR7-like_sf"/>
</dbReference>
<dbReference type="GO" id="GO:0008889">
    <property type="term" value="F:glycerophosphodiester phosphodiesterase activity"/>
    <property type="evidence" value="ECO:0007669"/>
    <property type="project" value="UniProtKB-EC"/>
</dbReference>
<feature type="domain" description="GP-PDE" evidence="9">
    <location>
        <begin position="44"/>
        <end position="371"/>
    </location>
</feature>
<evidence type="ECO:0000256" key="1">
    <source>
        <dbReference type="ARBA" id="ARBA00007277"/>
    </source>
</evidence>
<dbReference type="FunFam" id="3.20.20.190:FF:000023">
    <property type="entry name" value="Glycerophosphodiester phosphodiesterase GDPD5"/>
    <property type="match status" value="1"/>
</dbReference>
<comment type="caution">
    <text evidence="10">The sequence shown here is derived from an EMBL/GenBank/DDBJ whole genome shotgun (WGS) entry which is preliminary data.</text>
</comment>
<evidence type="ECO:0000256" key="6">
    <source>
        <dbReference type="ARBA" id="ARBA00023180"/>
    </source>
</evidence>
<dbReference type="Gene3D" id="3.90.940.40">
    <property type="entry name" value="Protein CHLORORESPIRATORY REDUCTION 7"/>
    <property type="match status" value="1"/>
</dbReference>
<keyword evidence="5" id="KW-0378">Hydrolase</keyword>
<sequence length="524" mass="59960">MRPSLCLIPLFMLLQLHLVCARPLFPLPSKTSNEEKKTLQTFRPYNIAHRGSNGEIPEETSAAYLIILKRILLQRAIEEGADFIESDILATKDGALICFHDVTLDDTTDIARHKEFADRRRTYEVEWFNVTGWFVVDFTLAELKTLKVKQRYPFRDQQYNGMYSIITFEEFISIALDAGRTVGIYPEIKDPVFINKHVKWAGGKKFEDKFVDTLLKYGYKGQYMSENWLKQPLFIQSFAPTSLVHVSKLIDSPKVFLIDDVTVRTQDTNQSYWEITSDDYLAYISNYVVGLGPWKDTIVPVARNYLMSPSDLVARAHAHNLQLHPYTYRNENQFLHFNFHADPYAEYDFWLNTVGVDGLFTDCAGTLHRKKISAATPHAIAEDNVLNWSPEKLFHGLAEAATENSRPRNTGPSPASCHGMVQVNSIISTEKAKVCSARRRRADIQSDTYVLMEPGMDEQFVSREELEAKLKRWLENWPGEDGLPPDLAKFDSVDDAVSYLVRSVCELEIDGDAGSLQWYQVELE</sequence>
<feature type="signal peptide" evidence="8">
    <location>
        <begin position="1"/>
        <end position="21"/>
    </location>
</feature>
<dbReference type="PANTHER" id="PTHR43620:SF42">
    <property type="entry name" value="GLYCEROPHOSPHODIESTER PHOSPHODIESTERASE"/>
    <property type="match status" value="1"/>
</dbReference>
<dbReference type="Pfam" id="PF03009">
    <property type="entry name" value="GDPD"/>
    <property type="match status" value="1"/>
</dbReference>
<dbReference type="GO" id="GO:0006071">
    <property type="term" value="P:glycerol metabolic process"/>
    <property type="evidence" value="ECO:0007669"/>
    <property type="project" value="UniProtKB-KW"/>
</dbReference>
<protein>
    <recommendedName>
        <fullName evidence="2">glycerophosphodiester phosphodiesterase</fullName>
        <ecNumber evidence="2">3.1.4.46</ecNumber>
    </recommendedName>
</protein>
<dbReference type="EC" id="3.1.4.46" evidence="2"/>
<dbReference type="CDD" id="cd08602">
    <property type="entry name" value="GDPD_ScGlpQ1_like"/>
    <property type="match status" value="1"/>
</dbReference>